<sequence>MNARAYQAAPEAQTANTLHASYQAGVRAFQAALLEIEYAQHRCIPESLPFGAATALPILRRAFEQHGNGDLAAGFWDAFACWIARPFEGRLPVAEGWDALSDLADEEDYERSFDSSCERAAP</sequence>
<gene>
    <name evidence="1" type="ORF">ETQ85_12750</name>
</gene>
<dbReference type="AlphaFoldDB" id="A0A6C2CQ37"/>
<proteinExistence type="predicted"/>
<reference evidence="1 2" key="1">
    <citation type="submission" date="2019-01" db="EMBL/GenBank/DDBJ databases">
        <title>Zoogloea oleivorans genome sequencing and assembly.</title>
        <authorList>
            <person name="Tancsics A."/>
            <person name="Farkas M."/>
            <person name="Kriszt B."/>
            <person name="Maroti G."/>
            <person name="Horvath B."/>
        </authorList>
    </citation>
    <scope>NUCLEOTIDE SEQUENCE [LARGE SCALE GENOMIC DNA]</scope>
    <source>
        <strain evidence="1 2">Buc</strain>
    </source>
</reference>
<dbReference type="EMBL" id="SDKK01000011">
    <property type="protein sequence ID" value="TYC56164.1"/>
    <property type="molecule type" value="Genomic_DNA"/>
</dbReference>
<keyword evidence="2" id="KW-1185">Reference proteome</keyword>
<evidence type="ECO:0000313" key="1">
    <source>
        <dbReference type="EMBL" id="TYC56164.1"/>
    </source>
</evidence>
<organism evidence="1 2">
    <name type="scientific">Zoogloea oleivorans</name>
    <dbReference type="NCBI Taxonomy" id="1552750"/>
    <lineage>
        <taxon>Bacteria</taxon>
        <taxon>Pseudomonadati</taxon>
        <taxon>Pseudomonadota</taxon>
        <taxon>Betaproteobacteria</taxon>
        <taxon>Rhodocyclales</taxon>
        <taxon>Zoogloeaceae</taxon>
        <taxon>Zoogloea</taxon>
    </lineage>
</organism>
<dbReference type="Proteomes" id="UP000389128">
    <property type="component" value="Unassembled WGS sequence"/>
</dbReference>
<protein>
    <submittedName>
        <fullName evidence="1">Uncharacterized protein</fullName>
    </submittedName>
</protein>
<name>A0A6C2CQ37_9RHOO</name>
<dbReference type="RefSeq" id="WP_148579458.1">
    <property type="nucleotide sequence ID" value="NZ_SDKK01000011.1"/>
</dbReference>
<evidence type="ECO:0000313" key="2">
    <source>
        <dbReference type="Proteomes" id="UP000389128"/>
    </source>
</evidence>
<comment type="caution">
    <text evidence="1">The sequence shown here is derived from an EMBL/GenBank/DDBJ whole genome shotgun (WGS) entry which is preliminary data.</text>
</comment>
<accession>A0A6C2CQ37</accession>